<evidence type="ECO:0000313" key="1">
    <source>
        <dbReference type="EMBL" id="QHO69588.1"/>
    </source>
</evidence>
<name>A0A7L5AGD7_9MICO</name>
<reference evidence="1 2" key="1">
    <citation type="submission" date="2016-09" db="EMBL/GenBank/DDBJ databases">
        <title>Complete genome sequence of microbes from the polar regions.</title>
        <authorList>
            <person name="Liao L."/>
            <person name="Chen B."/>
        </authorList>
    </citation>
    <scope>NUCLEOTIDE SEQUENCE [LARGE SCALE GENOMIC DNA]</scope>
    <source>
        <strain evidence="1 2">ZS314</strain>
    </source>
</reference>
<dbReference type="Proteomes" id="UP000464507">
    <property type="component" value="Chromosome"/>
</dbReference>
<protein>
    <submittedName>
        <fullName evidence="1">Uncharacterized protein</fullName>
    </submittedName>
</protein>
<dbReference type="KEGG" id="mant:BHD05_07985"/>
<proteinExistence type="predicted"/>
<evidence type="ECO:0000313" key="2">
    <source>
        <dbReference type="Proteomes" id="UP000464507"/>
    </source>
</evidence>
<sequence length="71" mass="7520">MHVLSLGVLPRELTVLEVIQALSFFDRVTHGVLPGLLNPAVVGDLFHHVFHGLTVGISLSAGLLQLRAGGL</sequence>
<keyword evidence="2" id="KW-1185">Reference proteome</keyword>
<organism evidence="1 2">
    <name type="scientific">Marisediminicola antarctica</name>
    <dbReference type="NCBI Taxonomy" id="674079"/>
    <lineage>
        <taxon>Bacteria</taxon>
        <taxon>Bacillati</taxon>
        <taxon>Actinomycetota</taxon>
        <taxon>Actinomycetes</taxon>
        <taxon>Micrococcales</taxon>
        <taxon>Microbacteriaceae</taxon>
        <taxon>Marisediminicola</taxon>
    </lineage>
</organism>
<dbReference type="AlphaFoldDB" id="A0A7L5AGD7"/>
<gene>
    <name evidence="1" type="ORF">BHD05_07985</name>
</gene>
<dbReference type="EMBL" id="CP017146">
    <property type="protein sequence ID" value="QHO69588.1"/>
    <property type="molecule type" value="Genomic_DNA"/>
</dbReference>
<accession>A0A7L5AGD7</accession>